<accession>A0A7W6EGW8</accession>
<dbReference type="EMBL" id="JACIEK010000004">
    <property type="protein sequence ID" value="MBB3998158.1"/>
    <property type="molecule type" value="Genomic_DNA"/>
</dbReference>
<evidence type="ECO:0000313" key="2">
    <source>
        <dbReference type="EMBL" id="MBB3998158.1"/>
    </source>
</evidence>
<keyword evidence="1" id="KW-0472">Membrane</keyword>
<dbReference type="AlphaFoldDB" id="A0A7W6EGW8"/>
<gene>
    <name evidence="2" type="ORF">GGR04_001997</name>
</gene>
<proteinExistence type="predicted"/>
<keyword evidence="3" id="KW-1185">Reference proteome</keyword>
<evidence type="ECO:0000313" key="3">
    <source>
        <dbReference type="Proteomes" id="UP000542776"/>
    </source>
</evidence>
<evidence type="ECO:0000256" key="1">
    <source>
        <dbReference type="SAM" id="Phobius"/>
    </source>
</evidence>
<sequence>MADARTAMAVSNGTKRLADAVRAAKIAAAQRTDIVVDIREADRARLEIFAEELQPIIDAVPAGDDLFDFSLSGGPQPRFWIDGTAQVMMARDRRTYRFVRETRLGRVTLAESTETHLIVDRVTDYVAERIVERDKALAVHDGLGHRAAPERAQTPLTAPIATDDPLRLPPRSRSADFVIALSWLMIGIVAGCGILLLITSMRGTPLF</sequence>
<comment type="caution">
    <text evidence="2">The sequence shown here is derived from an EMBL/GenBank/DDBJ whole genome shotgun (WGS) entry which is preliminary data.</text>
</comment>
<keyword evidence="1" id="KW-0812">Transmembrane</keyword>
<feature type="transmembrane region" description="Helical" evidence="1">
    <location>
        <begin position="177"/>
        <end position="198"/>
    </location>
</feature>
<organism evidence="2 3">
    <name type="scientific">Aureimonas pseudogalii</name>
    <dbReference type="NCBI Taxonomy" id="1744844"/>
    <lineage>
        <taxon>Bacteria</taxon>
        <taxon>Pseudomonadati</taxon>
        <taxon>Pseudomonadota</taxon>
        <taxon>Alphaproteobacteria</taxon>
        <taxon>Hyphomicrobiales</taxon>
        <taxon>Aurantimonadaceae</taxon>
        <taxon>Aureimonas</taxon>
    </lineage>
</organism>
<keyword evidence="1" id="KW-1133">Transmembrane helix</keyword>
<reference evidence="2 3" key="1">
    <citation type="submission" date="2020-08" db="EMBL/GenBank/DDBJ databases">
        <title>Genomic Encyclopedia of Type Strains, Phase IV (KMG-IV): sequencing the most valuable type-strain genomes for metagenomic binning, comparative biology and taxonomic classification.</title>
        <authorList>
            <person name="Goeker M."/>
        </authorList>
    </citation>
    <scope>NUCLEOTIDE SEQUENCE [LARGE SCALE GENOMIC DNA]</scope>
    <source>
        <strain evidence="2 3">DSM 102238</strain>
    </source>
</reference>
<name>A0A7W6EGW8_9HYPH</name>
<dbReference type="Proteomes" id="UP000542776">
    <property type="component" value="Unassembled WGS sequence"/>
</dbReference>
<protein>
    <submittedName>
        <fullName evidence="2">Uncharacterized protein</fullName>
    </submittedName>
</protein>
<dbReference type="RefSeq" id="WP_183199697.1">
    <property type="nucleotide sequence ID" value="NZ_JACIEK010000004.1"/>
</dbReference>